<evidence type="ECO:0000256" key="5">
    <source>
        <dbReference type="ARBA" id="ARBA00022741"/>
    </source>
</evidence>
<dbReference type="CDD" id="cd00130">
    <property type="entry name" value="PAS"/>
    <property type="match status" value="1"/>
</dbReference>
<comment type="catalytic activity">
    <reaction evidence="1">
        <text>ATP + protein L-histidine = ADP + protein N-phospho-L-histidine.</text>
        <dbReference type="EC" id="2.7.13.3"/>
    </reaction>
</comment>
<dbReference type="PROSITE" id="PS50109">
    <property type="entry name" value="HIS_KIN"/>
    <property type="match status" value="1"/>
</dbReference>
<keyword evidence="13" id="KW-1185">Reference proteome</keyword>
<dbReference type="InterPro" id="IPR003594">
    <property type="entry name" value="HATPase_dom"/>
</dbReference>
<dbReference type="Gene3D" id="1.10.287.130">
    <property type="match status" value="1"/>
</dbReference>
<evidence type="ECO:0000313" key="13">
    <source>
        <dbReference type="Proteomes" id="UP001262889"/>
    </source>
</evidence>
<dbReference type="PANTHER" id="PTHR43065:SF10">
    <property type="entry name" value="PEROXIDE STRESS-ACTIVATED HISTIDINE KINASE MAK3"/>
    <property type="match status" value="1"/>
</dbReference>
<organism evidence="12 13">
    <name type="scientific">Autumnicola tepida</name>
    <dbReference type="NCBI Taxonomy" id="3075595"/>
    <lineage>
        <taxon>Bacteria</taxon>
        <taxon>Pseudomonadati</taxon>
        <taxon>Bacteroidota</taxon>
        <taxon>Flavobacteriia</taxon>
        <taxon>Flavobacteriales</taxon>
        <taxon>Flavobacteriaceae</taxon>
        <taxon>Autumnicola</taxon>
    </lineage>
</organism>
<name>A0ABU3CD96_9FLAO</name>
<keyword evidence="7" id="KW-0067">ATP-binding</keyword>
<evidence type="ECO:0000256" key="3">
    <source>
        <dbReference type="ARBA" id="ARBA00022553"/>
    </source>
</evidence>
<dbReference type="Pfam" id="PF00512">
    <property type="entry name" value="HisKA"/>
    <property type="match status" value="1"/>
</dbReference>
<keyword evidence="9" id="KW-0812">Transmembrane</keyword>
<dbReference type="InterPro" id="IPR004358">
    <property type="entry name" value="Sig_transdc_His_kin-like_C"/>
</dbReference>
<keyword evidence="4" id="KW-0808">Transferase</keyword>
<dbReference type="InterPro" id="IPR036097">
    <property type="entry name" value="HisK_dim/P_sf"/>
</dbReference>
<feature type="transmembrane region" description="Helical" evidence="9">
    <location>
        <begin position="207"/>
        <end position="227"/>
    </location>
</feature>
<dbReference type="SMART" id="SM00388">
    <property type="entry name" value="HisKA"/>
    <property type="match status" value="1"/>
</dbReference>
<sequence length="608" mass="69301">MKVNTALLFVLSSVGVLCRTGRKKPLAYCNYFLGTTILVIGSLSFLQYLLEINLSIDNFLIQDPYSAQFPGRMARTTALCFALFGLGLIASNSSKRLFKKIAKYSLGLVTLIALLAILTYFMQAITTTRVLVFNSMAFHTSVNFFVLSLALSLTNPRHTYIDFVSGVKVGSKLARNLLPFLVILPLLLSFVLLYIISTRQIDTELGITFYTISYAFFGLVYTSWFSARLNKEDLRRLKLEHSLYNTNKQLSRNVLFKEQLVKTTPESIIIINLNKKNVRYINKDVYAEEGLTKERIEGMPLEEIVPYIHPQDRQKIIELHQKLLKSSDEDIYDIEIRLKLKKKSWEWFSVRGTIFDRKNESWVNEYILLVRNITNLKQTQKELMNARQFSIFGDVARTLAHELRNPIASIAMATEMLEHTVKGQEKEEVKSYLNILNRSNHTLNQLVSDLLNASKYKKTELQRQNLANVVDDTLGKAADRIYLAGIRLEKNYNGPYFILADKEKLEIALLNLIINAAEATTPGKGRITIKITEEEADVEFTISDNGHGLEKEQEEKLFNNFYTNKANGVGVGLNSVKNILEEHDAEIKVNSKLQEGTTFSILFPRADN</sequence>
<dbReference type="InterPro" id="IPR035965">
    <property type="entry name" value="PAS-like_dom_sf"/>
</dbReference>
<feature type="domain" description="Histidine kinase" evidence="10">
    <location>
        <begin position="398"/>
        <end position="607"/>
    </location>
</feature>
<dbReference type="InterPro" id="IPR005467">
    <property type="entry name" value="His_kinase_dom"/>
</dbReference>
<keyword evidence="3" id="KW-0597">Phosphoprotein</keyword>
<dbReference type="NCBIfam" id="TIGR00229">
    <property type="entry name" value="sensory_box"/>
    <property type="match status" value="1"/>
</dbReference>
<dbReference type="RefSeq" id="WP_311535931.1">
    <property type="nucleotide sequence ID" value="NZ_JAVRHQ010000024.1"/>
</dbReference>
<evidence type="ECO:0000256" key="4">
    <source>
        <dbReference type="ARBA" id="ARBA00022679"/>
    </source>
</evidence>
<evidence type="ECO:0000256" key="8">
    <source>
        <dbReference type="ARBA" id="ARBA00023012"/>
    </source>
</evidence>
<feature type="transmembrane region" description="Helical" evidence="9">
    <location>
        <begin position="73"/>
        <end position="92"/>
    </location>
</feature>
<evidence type="ECO:0000256" key="9">
    <source>
        <dbReference type="SAM" id="Phobius"/>
    </source>
</evidence>
<evidence type="ECO:0000256" key="2">
    <source>
        <dbReference type="ARBA" id="ARBA00012438"/>
    </source>
</evidence>
<keyword evidence="5" id="KW-0547">Nucleotide-binding</keyword>
<feature type="transmembrane region" description="Helical" evidence="9">
    <location>
        <begin position="104"/>
        <end position="125"/>
    </location>
</feature>
<evidence type="ECO:0000313" key="12">
    <source>
        <dbReference type="EMBL" id="MDT0644313.1"/>
    </source>
</evidence>
<gene>
    <name evidence="12" type="ORF">RM553_15855</name>
</gene>
<dbReference type="EC" id="2.7.13.3" evidence="2"/>
<protein>
    <recommendedName>
        <fullName evidence="2">histidine kinase</fullName>
        <ecNumber evidence="2">2.7.13.3</ecNumber>
    </recommendedName>
</protein>
<dbReference type="InterPro" id="IPR003661">
    <property type="entry name" value="HisK_dim/P_dom"/>
</dbReference>
<dbReference type="Pfam" id="PF08447">
    <property type="entry name" value="PAS_3"/>
    <property type="match status" value="1"/>
</dbReference>
<evidence type="ECO:0000259" key="11">
    <source>
        <dbReference type="PROSITE" id="PS50112"/>
    </source>
</evidence>
<evidence type="ECO:0000256" key="1">
    <source>
        <dbReference type="ARBA" id="ARBA00000085"/>
    </source>
</evidence>
<feature type="transmembrane region" description="Helical" evidence="9">
    <location>
        <begin position="28"/>
        <end position="50"/>
    </location>
</feature>
<feature type="domain" description="PAS" evidence="11">
    <location>
        <begin position="258"/>
        <end position="327"/>
    </location>
</feature>
<dbReference type="SUPFAM" id="SSF47384">
    <property type="entry name" value="Homodimeric domain of signal transducing histidine kinase"/>
    <property type="match status" value="1"/>
</dbReference>
<dbReference type="Gene3D" id="3.30.565.10">
    <property type="entry name" value="Histidine kinase-like ATPase, C-terminal domain"/>
    <property type="match status" value="1"/>
</dbReference>
<dbReference type="PRINTS" id="PR00344">
    <property type="entry name" value="BCTRLSENSOR"/>
</dbReference>
<dbReference type="PANTHER" id="PTHR43065">
    <property type="entry name" value="SENSOR HISTIDINE KINASE"/>
    <property type="match status" value="1"/>
</dbReference>
<reference evidence="12 13" key="1">
    <citation type="submission" date="2023-09" db="EMBL/GenBank/DDBJ databases">
        <authorList>
            <person name="Rey-Velasco X."/>
        </authorList>
    </citation>
    <scope>NUCLEOTIDE SEQUENCE [LARGE SCALE GENOMIC DNA]</scope>
    <source>
        <strain evidence="12 13">F363</strain>
    </source>
</reference>
<dbReference type="InterPro" id="IPR036890">
    <property type="entry name" value="HATPase_C_sf"/>
</dbReference>
<keyword evidence="9" id="KW-0472">Membrane</keyword>
<proteinExistence type="predicted"/>
<dbReference type="Pfam" id="PF02518">
    <property type="entry name" value="HATPase_c"/>
    <property type="match status" value="1"/>
</dbReference>
<dbReference type="EMBL" id="JAVRHQ010000024">
    <property type="protein sequence ID" value="MDT0644313.1"/>
    <property type="molecule type" value="Genomic_DNA"/>
</dbReference>
<dbReference type="PROSITE" id="PS50112">
    <property type="entry name" value="PAS"/>
    <property type="match status" value="1"/>
</dbReference>
<evidence type="ECO:0000256" key="6">
    <source>
        <dbReference type="ARBA" id="ARBA00022777"/>
    </source>
</evidence>
<dbReference type="InterPro" id="IPR013655">
    <property type="entry name" value="PAS_fold_3"/>
</dbReference>
<feature type="transmembrane region" description="Helical" evidence="9">
    <location>
        <begin position="173"/>
        <end position="195"/>
    </location>
</feature>
<accession>A0ABU3CD96</accession>
<dbReference type="InterPro" id="IPR000014">
    <property type="entry name" value="PAS"/>
</dbReference>
<dbReference type="SMART" id="SM00387">
    <property type="entry name" value="HATPase_c"/>
    <property type="match status" value="1"/>
</dbReference>
<keyword evidence="6 12" id="KW-0418">Kinase</keyword>
<dbReference type="SUPFAM" id="SSF55874">
    <property type="entry name" value="ATPase domain of HSP90 chaperone/DNA topoisomerase II/histidine kinase"/>
    <property type="match status" value="1"/>
</dbReference>
<dbReference type="Gene3D" id="3.30.450.20">
    <property type="entry name" value="PAS domain"/>
    <property type="match status" value="1"/>
</dbReference>
<dbReference type="SUPFAM" id="SSF55785">
    <property type="entry name" value="PYP-like sensor domain (PAS domain)"/>
    <property type="match status" value="1"/>
</dbReference>
<dbReference type="Proteomes" id="UP001262889">
    <property type="component" value="Unassembled WGS sequence"/>
</dbReference>
<comment type="caution">
    <text evidence="12">The sequence shown here is derived from an EMBL/GenBank/DDBJ whole genome shotgun (WGS) entry which is preliminary data.</text>
</comment>
<dbReference type="GO" id="GO:0016301">
    <property type="term" value="F:kinase activity"/>
    <property type="evidence" value="ECO:0007669"/>
    <property type="project" value="UniProtKB-KW"/>
</dbReference>
<dbReference type="CDD" id="cd00082">
    <property type="entry name" value="HisKA"/>
    <property type="match status" value="1"/>
</dbReference>
<feature type="transmembrane region" description="Helical" evidence="9">
    <location>
        <begin position="131"/>
        <end position="153"/>
    </location>
</feature>
<keyword evidence="9" id="KW-1133">Transmembrane helix</keyword>
<evidence type="ECO:0000256" key="7">
    <source>
        <dbReference type="ARBA" id="ARBA00022840"/>
    </source>
</evidence>
<keyword evidence="8" id="KW-0902">Two-component regulatory system</keyword>
<evidence type="ECO:0000259" key="10">
    <source>
        <dbReference type="PROSITE" id="PS50109"/>
    </source>
</evidence>